<protein>
    <submittedName>
        <fullName evidence="2">Uncharacterized protein</fullName>
    </submittedName>
</protein>
<reference evidence="2 3" key="1">
    <citation type="journal article" date="2019" name="Int. J. Syst. Evol. Microbiol.">
        <title>The Global Catalogue of Microorganisms (GCM) 10K type strain sequencing project: providing services to taxonomists for standard genome sequencing and annotation.</title>
        <authorList>
            <consortium name="The Broad Institute Genomics Platform"/>
            <consortium name="The Broad Institute Genome Sequencing Center for Infectious Disease"/>
            <person name="Wu L."/>
            <person name="Ma J."/>
        </authorList>
    </citation>
    <scope>NUCLEOTIDE SEQUENCE [LARGE SCALE GENOMIC DNA]</scope>
    <source>
        <strain evidence="2 3">JCM 15134</strain>
    </source>
</reference>
<feature type="transmembrane region" description="Helical" evidence="1">
    <location>
        <begin position="67"/>
        <end position="85"/>
    </location>
</feature>
<accession>A0ABN1I968</accession>
<evidence type="ECO:0000313" key="3">
    <source>
        <dbReference type="Proteomes" id="UP001499915"/>
    </source>
</evidence>
<keyword evidence="1" id="KW-0472">Membrane</keyword>
<comment type="caution">
    <text evidence="2">The sequence shown here is derived from an EMBL/GenBank/DDBJ whole genome shotgun (WGS) entry which is preliminary data.</text>
</comment>
<proteinExistence type="predicted"/>
<sequence length="88" mass="9634">MHLVLITIGVVSLLLAAFFMAKARLLMWKHRQSNTHGVFGAFSVALVKGGLDRYVEANWVSSIKRHAFFGLALFTIAVWCLGISASGL</sequence>
<keyword evidence="1" id="KW-0812">Transmembrane</keyword>
<dbReference type="Proteomes" id="UP001499915">
    <property type="component" value="Unassembled WGS sequence"/>
</dbReference>
<evidence type="ECO:0000313" key="2">
    <source>
        <dbReference type="EMBL" id="GAA0698899.1"/>
    </source>
</evidence>
<evidence type="ECO:0000256" key="1">
    <source>
        <dbReference type="SAM" id="Phobius"/>
    </source>
</evidence>
<organism evidence="2 3">
    <name type="scientific">Marinobacterium maritimum</name>
    <dbReference type="NCBI Taxonomy" id="500162"/>
    <lineage>
        <taxon>Bacteria</taxon>
        <taxon>Pseudomonadati</taxon>
        <taxon>Pseudomonadota</taxon>
        <taxon>Gammaproteobacteria</taxon>
        <taxon>Oceanospirillales</taxon>
        <taxon>Oceanospirillaceae</taxon>
        <taxon>Marinobacterium</taxon>
    </lineage>
</organism>
<gene>
    <name evidence="2" type="ORF">GCM10009104_29380</name>
</gene>
<keyword evidence="1" id="KW-1133">Transmembrane helix</keyword>
<name>A0ABN1I968_9GAMM</name>
<keyword evidence="3" id="KW-1185">Reference proteome</keyword>
<dbReference type="EMBL" id="BAAAET010000004">
    <property type="protein sequence ID" value="GAA0698899.1"/>
    <property type="molecule type" value="Genomic_DNA"/>
</dbReference>